<keyword evidence="3" id="KW-1185">Reference proteome</keyword>
<dbReference type="EMBL" id="JAUSYA010000001">
    <property type="protein sequence ID" value="MDQ0682908.1"/>
    <property type="molecule type" value="Genomic_DNA"/>
</dbReference>
<dbReference type="Proteomes" id="UP001243364">
    <property type="component" value="Unassembled WGS sequence"/>
</dbReference>
<feature type="region of interest" description="Disordered" evidence="1">
    <location>
        <begin position="105"/>
        <end position="126"/>
    </location>
</feature>
<proteinExistence type="predicted"/>
<gene>
    <name evidence="2" type="ORF">QFZ56_001871</name>
</gene>
<reference evidence="2 3" key="1">
    <citation type="submission" date="2023-07" db="EMBL/GenBank/DDBJ databases">
        <title>Comparative genomics of wheat-associated soil bacteria to identify genetic determinants of phenazine resistance.</title>
        <authorList>
            <person name="Mouncey N."/>
        </authorList>
    </citation>
    <scope>NUCLEOTIDE SEQUENCE [LARGE SCALE GENOMIC DNA]</scope>
    <source>
        <strain evidence="2 3">W4I19-2</strain>
    </source>
</reference>
<feature type="region of interest" description="Disordered" evidence="1">
    <location>
        <begin position="59"/>
        <end position="85"/>
    </location>
</feature>
<evidence type="ECO:0000313" key="3">
    <source>
        <dbReference type="Proteomes" id="UP001243364"/>
    </source>
</evidence>
<evidence type="ECO:0000256" key="1">
    <source>
        <dbReference type="SAM" id="MobiDB-lite"/>
    </source>
</evidence>
<evidence type="ECO:0008006" key="4">
    <source>
        <dbReference type="Google" id="ProtNLM"/>
    </source>
</evidence>
<name>A0ABU0PWZ3_STRAH</name>
<sequence length="500" mass="54737">MELSARTLLELPGVRRQVDRITADLAAGLHCLWLLPDDLVDGGYAEELHRAALYSSPERLDIPAPSDEETAASSPSLEPGSVPAGRSWDDLPVLADYDDGFDIGWAPELPRQRTAPQQPTDVPEGPESGLLARLAKELSVTPGEAIDTLTDPGARWRPVIGVRAWKETATAGGPAAPERDRGHDVARLIRALGAAAKQAGLPPENRPRLLVTARIGDLPSQLPDELERDLASSAVHWWWDTLDRLDSATVVAAVGARGTRPGRRHGELLRDRILRAVRDEVISEVCGPDLVLGWRLARRWDGSQRTLQGSLWACLDVGGAAPAVRHQPVHLGVGSGHRPPARLRPVWARGLIQSWDGRARVHPAVWRRDGSAPDQLRVLVSQAQARILLPWIEDTRQRLAPLALGGVTGPVADLVARYVGRLPAEHRENPEEAFRTIEVGPMLTACRQGHLNLARAERQLLEQLVLARNVLSHRGVLFDRTLHALCDELAQADHRWSGDE</sequence>
<organism evidence="2 3">
    <name type="scientific">Streptomyces achromogenes</name>
    <dbReference type="NCBI Taxonomy" id="67255"/>
    <lineage>
        <taxon>Bacteria</taxon>
        <taxon>Bacillati</taxon>
        <taxon>Actinomycetota</taxon>
        <taxon>Actinomycetes</taxon>
        <taxon>Kitasatosporales</taxon>
        <taxon>Streptomycetaceae</taxon>
        <taxon>Streptomyces</taxon>
    </lineage>
</organism>
<dbReference type="RefSeq" id="WP_307041568.1">
    <property type="nucleotide sequence ID" value="NZ_JAUSYA010000001.1"/>
</dbReference>
<evidence type="ECO:0000313" key="2">
    <source>
        <dbReference type="EMBL" id="MDQ0682908.1"/>
    </source>
</evidence>
<accession>A0ABU0PWZ3</accession>
<comment type="caution">
    <text evidence="2">The sequence shown here is derived from an EMBL/GenBank/DDBJ whole genome shotgun (WGS) entry which is preliminary data.</text>
</comment>
<protein>
    <recommendedName>
        <fullName evidence="4">Apea-like HEPN domain-containing protein</fullName>
    </recommendedName>
</protein>